<dbReference type="PIRSF" id="PIRSF036915">
    <property type="entry name" value="Trnald_Bac_Plnt"/>
    <property type="match status" value="1"/>
</dbReference>
<evidence type="ECO:0000256" key="8">
    <source>
        <dbReference type="ARBA" id="ARBA00023126"/>
    </source>
</evidence>
<organism evidence="11 12">
    <name type="scientific">Thiorhodovibrio winogradskyi</name>
    <dbReference type="NCBI Taxonomy" id="77007"/>
    <lineage>
        <taxon>Bacteria</taxon>
        <taxon>Pseudomonadati</taxon>
        <taxon>Pseudomonadota</taxon>
        <taxon>Gammaproteobacteria</taxon>
        <taxon>Chromatiales</taxon>
        <taxon>Chromatiaceae</taxon>
        <taxon>Thiorhodovibrio</taxon>
    </lineage>
</organism>
<keyword evidence="7 10" id="KW-0808">Transferase</keyword>
<dbReference type="Proteomes" id="UP001432180">
    <property type="component" value="Chromosome"/>
</dbReference>
<dbReference type="RefSeq" id="WP_328983964.1">
    <property type="nucleotide sequence ID" value="NZ_CP121472.1"/>
</dbReference>
<evidence type="ECO:0000256" key="3">
    <source>
        <dbReference type="ARBA" id="ARBA00004857"/>
    </source>
</evidence>
<comment type="function">
    <text evidence="1 10">Transaldolase is important for the balance of metabolites in the pentose-phosphate pathway.</text>
</comment>
<feature type="active site" description="Schiff-base intermediate with substrate" evidence="10">
    <location>
        <position position="139"/>
    </location>
</feature>
<protein>
    <recommendedName>
        <fullName evidence="5 10">Transaldolase</fullName>
        <ecNumber evidence="5 10">2.2.1.2</ecNumber>
    </recommendedName>
</protein>
<evidence type="ECO:0000256" key="6">
    <source>
        <dbReference type="ARBA" id="ARBA00022490"/>
    </source>
</evidence>
<evidence type="ECO:0000313" key="11">
    <source>
        <dbReference type="EMBL" id="WPL18187.1"/>
    </source>
</evidence>
<dbReference type="GO" id="GO:0004801">
    <property type="term" value="F:transaldolase activity"/>
    <property type="evidence" value="ECO:0007669"/>
    <property type="project" value="UniProtKB-EC"/>
</dbReference>
<comment type="pathway">
    <text evidence="3 10">Carbohydrate degradation; pentose phosphate pathway; D-glyceraldehyde 3-phosphate and beta-D-fructose 6-phosphate from D-ribose 5-phosphate and D-xylulose 5-phosphate (non-oxidative stage): step 2/3.</text>
</comment>
<dbReference type="PANTHER" id="PTHR10683">
    <property type="entry name" value="TRANSALDOLASE"/>
    <property type="match status" value="1"/>
</dbReference>
<evidence type="ECO:0000256" key="4">
    <source>
        <dbReference type="ARBA" id="ARBA00008426"/>
    </source>
</evidence>
<dbReference type="HAMAP" id="MF_00493">
    <property type="entry name" value="Transaldolase_2"/>
    <property type="match status" value="1"/>
</dbReference>
<dbReference type="InterPro" id="IPR004732">
    <property type="entry name" value="Transaldolase_2"/>
</dbReference>
<proteinExistence type="inferred from homology"/>
<comment type="similarity">
    <text evidence="4 10">Belongs to the transaldolase family. Type 2 subfamily.</text>
</comment>
<comment type="catalytic activity">
    <reaction evidence="10">
        <text>D-sedoheptulose 7-phosphate + D-glyceraldehyde 3-phosphate = D-erythrose 4-phosphate + beta-D-fructose 6-phosphate</text>
        <dbReference type="Rhea" id="RHEA:17053"/>
        <dbReference type="ChEBI" id="CHEBI:16897"/>
        <dbReference type="ChEBI" id="CHEBI:57483"/>
        <dbReference type="ChEBI" id="CHEBI:57634"/>
        <dbReference type="ChEBI" id="CHEBI:59776"/>
        <dbReference type="EC" id="2.2.1.2"/>
    </reaction>
</comment>
<evidence type="ECO:0000256" key="5">
    <source>
        <dbReference type="ARBA" id="ARBA00013151"/>
    </source>
</evidence>
<sequence length="361" mass="39135">MNPTQALHQLGQSLWLDNITRNLLRSGTLARYIGELSVTGLTSNPTIFEHAIGACDSYDDSIRVLADRGLSDEDLFFALALEDLTQAADLFRPAFDASDGLDGWVSLEVSPLLAHNTAHTIRDANRLHAKADKPNLFIKIPGTAEGIAAIEEAIFEGVPVNVTLLFSCEQVLAAAEAYMRGIERRLAARLDPNVASVLSLFVSRWDVAVEDSVAPPFRNRLGIAIALRTFKAHGELLASERWQRLAATSARPPRLLWASTGTKDPAASDTLYVEALAAPGTINTLPEKTLLAFADHGQVELALPADCGDAEAVIADFRREGIDDDGLAARLQREGVDAFATSWHALLTRIREKRASPAPRT</sequence>
<evidence type="ECO:0000256" key="2">
    <source>
        <dbReference type="ARBA" id="ARBA00004496"/>
    </source>
</evidence>
<keyword evidence="8 10" id="KW-0570">Pentose shunt</keyword>
<dbReference type="Gene3D" id="3.20.20.70">
    <property type="entry name" value="Aldolase class I"/>
    <property type="match status" value="1"/>
</dbReference>
<keyword evidence="6 10" id="KW-0963">Cytoplasm</keyword>
<keyword evidence="9 10" id="KW-0704">Schiff base</keyword>
<gene>
    <name evidence="11" type="primary">tal_1</name>
    <name evidence="10" type="synonym">tal</name>
    <name evidence="11" type="ORF">Thiowin_03246</name>
</gene>
<dbReference type="Pfam" id="PF00923">
    <property type="entry name" value="TAL_FSA"/>
    <property type="match status" value="1"/>
</dbReference>
<evidence type="ECO:0000256" key="1">
    <source>
        <dbReference type="ARBA" id="ARBA00003518"/>
    </source>
</evidence>
<reference evidence="11 12" key="1">
    <citation type="journal article" date="2023" name="Microorganisms">
        <title>Thiorhodovibrio frisius and Trv. litoralis spp. nov., Two Novel Members from a Clade of Fastidious Purple Sulfur Bacteria That Exhibit Unique Red-Shifted Light-Harvesting Capabilities.</title>
        <authorList>
            <person name="Methner A."/>
            <person name="Kuzyk S.B."/>
            <person name="Petersen J."/>
            <person name="Bauer S."/>
            <person name="Brinkmann H."/>
            <person name="Sichau K."/>
            <person name="Wanner G."/>
            <person name="Wolf J."/>
            <person name="Neumann-Schaal M."/>
            <person name="Henke P."/>
            <person name="Tank M."/>
            <person name="Sproer C."/>
            <person name="Bunk B."/>
            <person name="Overmann J."/>
        </authorList>
    </citation>
    <scope>NUCLEOTIDE SEQUENCE [LARGE SCALE GENOMIC DNA]</scope>
    <source>
        <strain evidence="11 12">DSM 6702</strain>
    </source>
</reference>
<evidence type="ECO:0000256" key="10">
    <source>
        <dbReference type="HAMAP-Rule" id="MF_00493"/>
    </source>
</evidence>
<comment type="subcellular location">
    <subcellularLocation>
        <location evidence="2 10">Cytoplasm</location>
    </subcellularLocation>
</comment>
<evidence type="ECO:0000313" key="12">
    <source>
        <dbReference type="Proteomes" id="UP001432180"/>
    </source>
</evidence>
<dbReference type="InterPro" id="IPR001585">
    <property type="entry name" value="TAL/FSA"/>
</dbReference>
<dbReference type="PANTHER" id="PTHR10683:SF31">
    <property type="entry name" value="TRANSALDOLASE"/>
    <property type="match status" value="1"/>
</dbReference>
<evidence type="ECO:0000256" key="9">
    <source>
        <dbReference type="ARBA" id="ARBA00023270"/>
    </source>
</evidence>
<dbReference type="NCBIfam" id="NF002881">
    <property type="entry name" value="PRK03343.1"/>
    <property type="match status" value="1"/>
</dbReference>
<dbReference type="NCBIfam" id="TIGR00876">
    <property type="entry name" value="tal_mycobact"/>
    <property type="match status" value="1"/>
</dbReference>
<keyword evidence="12" id="KW-1185">Reference proteome</keyword>
<dbReference type="EC" id="2.2.1.2" evidence="5 10"/>
<accession>A0ABZ0SCJ0</accession>
<dbReference type="InterPro" id="IPR013785">
    <property type="entry name" value="Aldolase_TIM"/>
</dbReference>
<evidence type="ECO:0000256" key="7">
    <source>
        <dbReference type="ARBA" id="ARBA00022679"/>
    </source>
</evidence>
<dbReference type="CDD" id="cd00955">
    <property type="entry name" value="Transaldolase_like"/>
    <property type="match status" value="1"/>
</dbReference>
<dbReference type="EMBL" id="CP121472">
    <property type="protein sequence ID" value="WPL18187.1"/>
    <property type="molecule type" value="Genomic_DNA"/>
</dbReference>
<name>A0ABZ0SCJ0_9GAMM</name>
<dbReference type="SUPFAM" id="SSF51569">
    <property type="entry name" value="Aldolase"/>
    <property type="match status" value="1"/>
</dbReference>